<reference evidence="9" key="2">
    <citation type="submission" date="2020-09" db="EMBL/GenBank/DDBJ databases">
        <authorList>
            <person name="Sun Q."/>
            <person name="Zhou Y."/>
        </authorList>
    </citation>
    <scope>NUCLEOTIDE SEQUENCE</scope>
    <source>
        <strain evidence="9">CGMCC 4.7372</strain>
    </source>
</reference>
<evidence type="ECO:0000313" key="9">
    <source>
        <dbReference type="EMBL" id="GGO94733.1"/>
    </source>
</evidence>
<evidence type="ECO:0000256" key="8">
    <source>
        <dbReference type="SAM" id="SignalP"/>
    </source>
</evidence>
<keyword evidence="10" id="KW-1185">Reference proteome</keyword>
<sequence length="286" mass="30172">MITLLPSPISRRAFATGALTTAVAATLAACGSDSGNQLKGAKKDGDTVVISIGATPQPHVTMLTYIKDNLLSGTGIDLDIKEINDYTTPNISLNDGSIAANFFQTPNYLKQQIEEHGYDFVSIADVHVEPMGIYSKKATTIEEIPEGGQIVLNNDPANTARGFKLLEAAGLLTLDPAAKLPTDSDVTDNPHNFTFTTVDGAQVANTMQDAAAVVLNGNYALDAGLTPAVDALKLESVDAAPANQLVVRSEDKDNASLKKLAEIMNSAGFKSYIESTWADGSVRPAF</sequence>
<keyword evidence="3" id="KW-0472">Membrane</keyword>
<keyword evidence="4" id="KW-0564">Palmitate</keyword>
<dbReference type="GO" id="GO:0016020">
    <property type="term" value="C:membrane"/>
    <property type="evidence" value="ECO:0007669"/>
    <property type="project" value="UniProtKB-SubCell"/>
</dbReference>
<name>A0A8H9H739_9ACTO</name>
<dbReference type="Gene3D" id="3.40.190.10">
    <property type="entry name" value="Periplasmic binding protein-like II"/>
    <property type="match status" value="2"/>
</dbReference>
<comment type="caution">
    <text evidence="9">The sequence shown here is derived from an EMBL/GenBank/DDBJ whole genome shotgun (WGS) entry which is preliminary data.</text>
</comment>
<comment type="similarity">
    <text evidence="6">Belongs to the nlpA lipoprotein family.</text>
</comment>
<proteinExistence type="inferred from homology"/>
<dbReference type="PANTHER" id="PTHR30429:SF0">
    <property type="entry name" value="METHIONINE-BINDING LIPOPROTEIN METQ"/>
    <property type="match status" value="1"/>
</dbReference>
<evidence type="ECO:0000256" key="2">
    <source>
        <dbReference type="ARBA" id="ARBA00022729"/>
    </source>
</evidence>
<evidence type="ECO:0000256" key="1">
    <source>
        <dbReference type="ARBA" id="ARBA00004635"/>
    </source>
</evidence>
<dbReference type="EMBL" id="BMNJ01000001">
    <property type="protein sequence ID" value="GGO94733.1"/>
    <property type="molecule type" value="Genomic_DNA"/>
</dbReference>
<organism evidence="9 10">
    <name type="scientific">Actinomyces gaoshouyii</name>
    <dbReference type="NCBI Taxonomy" id="1960083"/>
    <lineage>
        <taxon>Bacteria</taxon>
        <taxon>Bacillati</taxon>
        <taxon>Actinomycetota</taxon>
        <taxon>Actinomycetes</taxon>
        <taxon>Actinomycetales</taxon>
        <taxon>Actinomycetaceae</taxon>
        <taxon>Actinomyces</taxon>
    </lineage>
</organism>
<reference evidence="9" key="1">
    <citation type="journal article" date="2014" name="Int. J. Syst. Evol. Microbiol.">
        <title>Complete genome sequence of Corynebacterium casei LMG S-19264T (=DSM 44701T), isolated from a smear-ripened cheese.</title>
        <authorList>
            <consortium name="US DOE Joint Genome Institute (JGI-PGF)"/>
            <person name="Walter F."/>
            <person name="Albersmeier A."/>
            <person name="Kalinowski J."/>
            <person name="Ruckert C."/>
        </authorList>
    </citation>
    <scope>NUCLEOTIDE SEQUENCE</scope>
    <source>
        <strain evidence="9">CGMCC 4.7372</strain>
    </source>
</reference>
<dbReference type="AlphaFoldDB" id="A0A8H9H739"/>
<keyword evidence="5 6" id="KW-0449">Lipoprotein</keyword>
<evidence type="ECO:0000313" key="10">
    <source>
        <dbReference type="Proteomes" id="UP000614239"/>
    </source>
</evidence>
<dbReference type="RefSeq" id="WP_229657809.1">
    <property type="nucleotide sequence ID" value="NZ_BMNJ01000001.1"/>
</dbReference>
<dbReference type="Proteomes" id="UP000614239">
    <property type="component" value="Unassembled WGS sequence"/>
</dbReference>
<dbReference type="SUPFAM" id="SSF53850">
    <property type="entry name" value="Periplasmic binding protein-like II"/>
    <property type="match status" value="1"/>
</dbReference>
<protein>
    <recommendedName>
        <fullName evidence="6">Lipoprotein</fullName>
    </recommendedName>
</protein>
<comment type="subcellular location">
    <subcellularLocation>
        <location evidence="1">Membrane</location>
        <topology evidence="1">Lipid-anchor</topology>
    </subcellularLocation>
</comment>
<dbReference type="Pfam" id="PF03180">
    <property type="entry name" value="Lipoprotein_9"/>
    <property type="match status" value="1"/>
</dbReference>
<feature type="chain" id="PRO_5034900470" description="Lipoprotein" evidence="8">
    <location>
        <begin position="25"/>
        <end position="286"/>
    </location>
</feature>
<feature type="signal peptide" evidence="8">
    <location>
        <begin position="1"/>
        <end position="24"/>
    </location>
</feature>
<feature type="lipid moiety-binding region" description="S-diacylglycerol cysteine" evidence="7">
    <location>
        <position position="30"/>
    </location>
</feature>
<evidence type="ECO:0000256" key="5">
    <source>
        <dbReference type="ARBA" id="ARBA00023288"/>
    </source>
</evidence>
<gene>
    <name evidence="9" type="ORF">GCM10011612_00860</name>
</gene>
<evidence type="ECO:0000256" key="7">
    <source>
        <dbReference type="PIRSR" id="PIRSR002854-1"/>
    </source>
</evidence>
<evidence type="ECO:0000256" key="3">
    <source>
        <dbReference type="ARBA" id="ARBA00023136"/>
    </source>
</evidence>
<accession>A0A8H9H739</accession>
<dbReference type="InterPro" id="IPR004872">
    <property type="entry name" value="Lipoprotein_NlpA"/>
</dbReference>
<dbReference type="PANTHER" id="PTHR30429">
    <property type="entry name" value="D-METHIONINE-BINDING LIPOPROTEIN METQ"/>
    <property type="match status" value="1"/>
</dbReference>
<evidence type="ECO:0000256" key="4">
    <source>
        <dbReference type="ARBA" id="ARBA00023139"/>
    </source>
</evidence>
<dbReference type="PIRSF" id="PIRSF002854">
    <property type="entry name" value="MetQ"/>
    <property type="match status" value="1"/>
</dbReference>
<keyword evidence="2 8" id="KW-0732">Signal</keyword>
<evidence type="ECO:0000256" key="6">
    <source>
        <dbReference type="PIRNR" id="PIRNR002854"/>
    </source>
</evidence>